<dbReference type="PANTHER" id="PTHR34847:SF1">
    <property type="entry name" value="NODULATION PROTEIN U"/>
    <property type="match status" value="1"/>
</dbReference>
<proteinExistence type="predicted"/>
<dbReference type="InterPro" id="IPR051338">
    <property type="entry name" value="NodU/CmcH_Carbamoyltrnsfr"/>
</dbReference>
<sequence>PKGRQRVADLVANIITNDGVLGLYQGASETGPRALGHRTILANPCNPETLKVLNKHVKYRETFRPLAPMLTLEEANRLYYLSEGASDDNYNAYNYMVLTVKAKADCYNLIPAVVHKDGTSRLQIVREETDPFSYAILKAIGRRLGVEVAVNTSLNVGTPIVQTPAQAIRALHRSRGMSGLLLVGGDGKAYLVWHNIEKPPKDAGRRLMQWVQEWSEAEKWECFV</sequence>
<dbReference type="EMBL" id="BARV01021084">
    <property type="protein sequence ID" value="GAI19864.1"/>
    <property type="molecule type" value="Genomic_DNA"/>
</dbReference>
<name>X1NMF5_9ZZZZ</name>
<organism evidence="2">
    <name type="scientific">marine sediment metagenome</name>
    <dbReference type="NCBI Taxonomy" id="412755"/>
    <lineage>
        <taxon>unclassified sequences</taxon>
        <taxon>metagenomes</taxon>
        <taxon>ecological metagenomes</taxon>
    </lineage>
</organism>
<gene>
    <name evidence="2" type="ORF">S06H3_35017</name>
</gene>
<dbReference type="InterPro" id="IPR038152">
    <property type="entry name" value="Carbam_trans_C_sf"/>
</dbReference>
<accession>X1NMF5</accession>
<dbReference type="InterPro" id="IPR031730">
    <property type="entry name" value="Carbam_trans_C"/>
</dbReference>
<dbReference type="Gene3D" id="3.90.870.20">
    <property type="entry name" value="Carbamoyltransferase, C-terminal domain"/>
    <property type="match status" value="1"/>
</dbReference>
<evidence type="ECO:0000313" key="2">
    <source>
        <dbReference type="EMBL" id="GAI19864.1"/>
    </source>
</evidence>
<feature type="domain" description="Carbamoyltransferase C-terminal" evidence="1">
    <location>
        <begin position="12"/>
        <end position="174"/>
    </location>
</feature>
<feature type="non-terminal residue" evidence="2">
    <location>
        <position position="1"/>
    </location>
</feature>
<evidence type="ECO:0000259" key="1">
    <source>
        <dbReference type="Pfam" id="PF16861"/>
    </source>
</evidence>
<dbReference type="Pfam" id="PF16861">
    <property type="entry name" value="Carbam_trans_C"/>
    <property type="match status" value="1"/>
</dbReference>
<comment type="caution">
    <text evidence="2">The sequence shown here is derived from an EMBL/GenBank/DDBJ whole genome shotgun (WGS) entry which is preliminary data.</text>
</comment>
<dbReference type="PANTHER" id="PTHR34847">
    <property type="entry name" value="NODULATION PROTEIN U"/>
    <property type="match status" value="1"/>
</dbReference>
<reference evidence="2" key="1">
    <citation type="journal article" date="2014" name="Front. Microbiol.">
        <title>High frequency of phylogenetically diverse reductive dehalogenase-homologous genes in deep subseafloor sedimentary metagenomes.</title>
        <authorList>
            <person name="Kawai M."/>
            <person name="Futagami T."/>
            <person name="Toyoda A."/>
            <person name="Takaki Y."/>
            <person name="Nishi S."/>
            <person name="Hori S."/>
            <person name="Arai W."/>
            <person name="Tsubouchi T."/>
            <person name="Morono Y."/>
            <person name="Uchiyama I."/>
            <person name="Ito T."/>
            <person name="Fujiyama A."/>
            <person name="Inagaki F."/>
            <person name="Takami H."/>
        </authorList>
    </citation>
    <scope>NUCLEOTIDE SEQUENCE</scope>
    <source>
        <strain evidence="2">Expedition CK06-06</strain>
    </source>
</reference>
<protein>
    <recommendedName>
        <fullName evidence="1">Carbamoyltransferase C-terminal domain-containing protein</fullName>
    </recommendedName>
</protein>
<dbReference type="AlphaFoldDB" id="X1NMF5"/>